<dbReference type="CDD" id="cd11743">
    <property type="entry name" value="Cthe_2751_like"/>
    <property type="match status" value="1"/>
</dbReference>
<dbReference type="EnsemblFungi" id="FOXG_11854T0">
    <property type="protein sequence ID" value="FOXG_11854P0"/>
    <property type="gene ID" value="FOXG_11854"/>
</dbReference>
<dbReference type="Pfam" id="PF16804">
    <property type="entry name" value="DUF5071"/>
    <property type="match status" value="1"/>
</dbReference>
<reference evidence="2" key="1">
    <citation type="journal article" date="2012" name="Mol. Plant Microbe Interact.">
        <title>A highly conserved effector in Fusarium oxysporum is required for full virulence on Arabidopsis.</title>
        <authorList>
            <person name="Thatcher L.F."/>
            <person name="Gardiner D.M."/>
            <person name="Kazan K."/>
            <person name="Manners J."/>
        </authorList>
    </citation>
    <scope>NUCLEOTIDE SEQUENCE [LARGE SCALE GENOMIC DNA]</scope>
    <source>
        <strain evidence="2">Fo5176</strain>
    </source>
</reference>
<evidence type="ECO:0000313" key="1">
    <source>
        <dbReference type="EnsemblFungi" id="FOXG_11854P0"/>
    </source>
</evidence>
<evidence type="ECO:0000313" key="2">
    <source>
        <dbReference type="Proteomes" id="UP000002489"/>
    </source>
</evidence>
<dbReference type="InterPro" id="IPR031837">
    <property type="entry name" value="DUF5071"/>
</dbReference>
<dbReference type="VEuPathDB" id="FungiDB:FOXG_11854"/>
<dbReference type="InterPro" id="IPR038692">
    <property type="entry name" value="Cthe_2751_sf"/>
</dbReference>
<gene>
    <name evidence="1" type="primary">28953233</name>
</gene>
<dbReference type="AlphaFoldDB" id="A0A0D2Y6E4"/>
<accession>A0A0D2Y6E4</accession>
<name>A0A0D2Y6E4_FUSOF</name>
<protein>
    <submittedName>
        <fullName evidence="1">Uncharacterized protein</fullName>
    </submittedName>
</protein>
<organism evidence="1 2">
    <name type="scientific">Fusarium oxysporum (strain Fo5176)</name>
    <name type="common">Fusarium vascular wilt</name>
    <dbReference type="NCBI Taxonomy" id="660025"/>
    <lineage>
        <taxon>Eukaryota</taxon>
        <taxon>Fungi</taxon>
        <taxon>Dikarya</taxon>
        <taxon>Ascomycota</taxon>
        <taxon>Pezizomycotina</taxon>
        <taxon>Sordariomycetes</taxon>
        <taxon>Hypocreomycetidae</taxon>
        <taxon>Hypocreales</taxon>
        <taxon>Nectriaceae</taxon>
        <taxon>Fusarium</taxon>
        <taxon>Fusarium oxysporum species complex</taxon>
    </lineage>
</organism>
<dbReference type="Proteomes" id="UP000002489">
    <property type="component" value="Unassembled WGS sequence"/>
</dbReference>
<sequence length="278" mass="31670">MNREQLSTLDERAFAEKVPTMLWSDREALFEDGSEDIDIIRSRAAEPATVEAISSVLTSPIKDEDYDTLRLHQKALYSVLIKLPFEKLQPYRPALAALAAFDISGFAHRSSHYAQSSHVIHNAGHLERFAADAKAVWVTKDKFDMVGDRTLTERVHTAEEMRPYMPELFGWLVDANNPPFMPCRNQLARFPETAAIVAAEVLAKANKEKDGEYQHFLIDFVSDCVPVGEAWKPMREHVQALVKNLKGSRSEDDEELVDEADEWLTKLEQWEALKKEKN</sequence>
<proteinExistence type="predicted"/>
<reference evidence="1" key="2">
    <citation type="submission" date="2025-08" db="UniProtKB">
        <authorList>
            <consortium name="EnsemblFungi"/>
        </authorList>
    </citation>
    <scope>IDENTIFICATION</scope>
    <source>
        <strain evidence="1">4287 / CBS 123668 / FGSC 9935 / NRRL 34936</strain>
    </source>
</reference>
<dbReference type="Gene3D" id="1.25.40.750">
    <property type="entry name" value="Domain of unknown function DUF5071"/>
    <property type="match status" value="1"/>
</dbReference>